<organism evidence="2 3">
    <name type="scientific">Lacihabitans soyangensis</name>
    <dbReference type="NCBI Taxonomy" id="869394"/>
    <lineage>
        <taxon>Bacteria</taxon>
        <taxon>Pseudomonadati</taxon>
        <taxon>Bacteroidota</taxon>
        <taxon>Cytophagia</taxon>
        <taxon>Cytophagales</taxon>
        <taxon>Leadbetterellaceae</taxon>
        <taxon>Lacihabitans</taxon>
    </lineage>
</organism>
<dbReference type="Proteomes" id="UP001204144">
    <property type="component" value="Unassembled WGS sequence"/>
</dbReference>
<gene>
    <name evidence="2" type="ORF">EGI31_04825</name>
</gene>
<keyword evidence="3" id="KW-1185">Reference proteome</keyword>
<evidence type="ECO:0000259" key="1">
    <source>
        <dbReference type="Pfam" id="PF00535"/>
    </source>
</evidence>
<dbReference type="InterPro" id="IPR029044">
    <property type="entry name" value="Nucleotide-diphossugar_trans"/>
</dbReference>
<dbReference type="Pfam" id="PF00535">
    <property type="entry name" value="Glycos_transf_2"/>
    <property type="match status" value="1"/>
</dbReference>
<dbReference type="CDD" id="cd00761">
    <property type="entry name" value="Glyco_tranf_GTA_type"/>
    <property type="match status" value="1"/>
</dbReference>
<dbReference type="PANTHER" id="PTHR43685">
    <property type="entry name" value="GLYCOSYLTRANSFERASE"/>
    <property type="match status" value="1"/>
</dbReference>
<dbReference type="SUPFAM" id="SSF53448">
    <property type="entry name" value="Nucleotide-diphospho-sugar transferases"/>
    <property type="match status" value="1"/>
</dbReference>
<reference evidence="2 3" key="1">
    <citation type="submission" date="2018-11" db="EMBL/GenBank/DDBJ databases">
        <title>Novel bacteria species description.</title>
        <authorList>
            <person name="Han J.-H."/>
        </authorList>
    </citation>
    <scope>NUCLEOTIDE SEQUENCE [LARGE SCALE GENOMIC DNA]</scope>
    <source>
        <strain evidence="2 3">KCTC23259</strain>
    </source>
</reference>
<comment type="caution">
    <text evidence="2">The sequence shown here is derived from an EMBL/GenBank/DDBJ whole genome shotgun (WGS) entry which is preliminary data.</text>
</comment>
<name>A0AAE3H1G4_9BACT</name>
<dbReference type="Gene3D" id="3.90.550.10">
    <property type="entry name" value="Spore Coat Polysaccharide Biosynthesis Protein SpsA, Chain A"/>
    <property type="match status" value="1"/>
</dbReference>
<feature type="domain" description="Glycosyltransferase 2-like" evidence="1">
    <location>
        <begin position="5"/>
        <end position="175"/>
    </location>
</feature>
<evidence type="ECO:0000313" key="2">
    <source>
        <dbReference type="EMBL" id="MCP9762269.1"/>
    </source>
</evidence>
<dbReference type="EMBL" id="RJUF01000008">
    <property type="protein sequence ID" value="MCP9762269.1"/>
    <property type="molecule type" value="Genomic_DNA"/>
</dbReference>
<evidence type="ECO:0000313" key="3">
    <source>
        <dbReference type="Proteomes" id="UP001204144"/>
    </source>
</evidence>
<dbReference type="InterPro" id="IPR001173">
    <property type="entry name" value="Glyco_trans_2-like"/>
</dbReference>
<accession>A0AAE3H1G4</accession>
<protein>
    <submittedName>
        <fullName evidence="2">Glycosyltransferase family 2 protein</fullName>
    </submittedName>
</protein>
<proteinExistence type="predicted"/>
<dbReference type="InterPro" id="IPR050834">
    <property type="entry name" value="Glycosyltransf_2"/>
</dbReference>
<sequence>MPKVTVILPNYNHQDYIEERIESILNQDFKDFELIILDDASIDKSPENIRKFLNDPRIKEFVINDQNSGSTFIQWEKGLQRAQGEYIWIAESDDIADKRFLTELIAILDNQPKVGVAFCPSIWIDEKGTKILEPDHEADEDLWQGNDLIQNEFLAGNLIYNASSAVFRKNLIKKISFSQINEFKYTGDWLFWVQLISDVQVKRIGKRLNYFRRHADNVSFKSERSGLQFIEGIKIALNIFKTNSIPWFKKRKTMLFWTKKLFLTENINHTEVLKKMPFEVRTYFAFFKLFGK</sequence>
<dbReference type="RefSeq" id="WP_255036026.1">
    <property type="nucleotide sequence ID" value="NZ_RJUF01000008.1"/>
</dbReference>
<dbReference type="AlphaFoldDB" id="A0AAE3H1G4"/>
<dbReference type="PANTHER" id="PTHR43685:SF2">
    <property type="entry name" value="GLYCOSYLTRANSFERASE 2-LIKE DOMAIN-CONTAINING PROTEIN"/>
    <property type="match status" value="1"/>
</dbReference>